<reference evidence="3" key="1">
    <citation type="submission" date="2019-04" db="EMBL/GenBank/DDBJ databases">
        <title>Friends and foes A comparative genomics studyof 23 Aspergillus species from section Flavi.</title>
        <authorList>
            <consortium name="DOE Joint Genome Institute"/>
            <person name="Kjaerbolling I."/>
            <person name="Vesth T."/>
            <person name="Frisvad J.C."/>
            <person name="Nybo J.L."/>
            <person name="Theobald S."/>
            <person name="Kildgaard S."/>
            <person name="Isbrandt T."/>
            <person name="Kuo A."/>
            <person name="Sato A."/>
            <person name="Lyhne E.K."/>
            <person name="Kogle M.E."/>
            <person name="Wiebenga A."/>
            <person name="Kun R.S."/>
            <person name="Lubbers R.J."/>
            <person name="Makela M.R."/>
            <person name="Barry K."/>
            <person name="Chovatia M."/>
            <person name="Clum A."/>
            <person name="Daum C."/>
            <person name="Haridas S."/>
            <person name="He G."/>
            <person name="LaButti K."/>
            <person name="Lipzen A."/>
            <person name="Mondo S."/>
            <person name="Riley R."/>
            <person name="Salamov A."/>
            <person name="Simmons B.A."/>
            <person name="Magnuson J.K."/>
            <person name="Henrissat B."/>
            <person name="Mortensen U.H."/>
            <person name="Larsen T.O."/>
            <person name="Devries R.P."/>
            <person name="Grigoriev I.V."/>
            <person name="Machida M."/>
            <person name="Baker S.E."/>
            <person name="Andersen M.R."/>
        </authorList>
    </citation>
    <scope>NUCLEOTIDE SEQUENCE [LARGE SCALE GENOMIC DNA]</scope>
    <source>
        <strain evidence="3">CBS 553.77</strain>
    </source>
</reference>
<dbReference type="PANTHER" id="PTHR23149:SF33">
    <property type="entry name" value="PROTEIN TMA23"/>
    <property type="match status" value="1"/>
</dbReference>
<name>A0A5N6Z8M2_9EURO</name>
<evidence type="ECO:0000256" key="1">
    <source>
        <dbReference type="SAM" id="MobiDB-lite"/>
    </source>
</evidence>
<organism evidence="2 3">
    <name type="scientific">Aspergillus coremiiformis</name>
    <dbReference type="NCBI Taxonomy" id="138285"/>
    <lineage>
        <taxon>Eukaryota</taxon>
        <taxon>Fungi</taxon>
        <taxon>Dikarya</taxon>
        <taxon>Ascomycota</taxon>
        <taxon>Pezizomycotina</taxon>
        <taxon>Eurotiomycetes</taxon>
        <taxon>Eurotiomycetidae</taxon>
        <taxon>Eurotiales</taxon>
        <taxon>Aspergillaceae</taxon>
        <taxon>Aspergillus</taxon>
        <taxon>Aspergillus subgen. Circumdati</taxon>
    </lineage>
</organism>
<feature type="region of interest" description="Disordered" evidence="1">
    <location>
        <begin position="96"/>
        <end position="311"/>
    </location>
</feature>
<feature type="compositionally biased region" description="Basic residues" evidence="1">
    <location>
        <begin position="187"/>
        <end position="202"/>
    </location>
</feature>
<keyword evidence="3" id="KW-1185">Reference proteome</keyword>
<evidence type="ECO:0008006" key="4">
    <source>
        <dbReference type="Google" id="ProtNLM"/>
    </source>
</evidence>
<protein>
    <recommendedName>
        <fullName evidence="4">Protein TMA23</fullName>
    </recommendedName>
</protein>
<dbReference type="InterPro" id="IPR050656">
    <property type="entry name" value="PINX1"/>
</dbReference>
<gene>
    <name evidence="2" type="ORF">BDV28DRAFT_132521</name>
</gene>
<evidence type="ECO:0000313" key="2">
    <source>
        <dbReference type="EMBL" id="KAE8353748.1"/>
    </source>
</evidence>
<dbReference type="OrthoDB" id="3366546at2759"/>
<accession>A0A5N6Z8M2</accession>
<feature type="region of interest" description="Disordered" evidence="1">
    <location>
        <begin position="11"/>
        <end position="32"/>
    </location>
</feature>
<sequence length="311" mass="34958">MDAQAYLLRHGWSGPGNPLNPNRRPGAHGGLGLTKPILVARRKGNLGVGKQTTKDPTNQWWLRGFEDALKGVGDENSAGTDKKPNALTSELYRHFVRGEVVPGTLSGDRKKEDKGLGELGSGSRPETKKRKKDDGEGEDREAKKLRKEERKRRKMEKVGSGEDSVALQSDSKDRKETKEERRQRKEEKRRKKEEKEGKKKKNTAGAEDSSGTDGNEESSPRKSKKMTGKYNPEEDYPTPVSMDNDQTESSGRDESSETIEKSKRKKEKKEKKEKAKDKESEMRKKSEESTPENGSKSKSKKLKDAKKSSKD</sequence>
<feature type="compositionally biased region" description="Basic and acidic residues" evidence="1">
    <location>
        <begin position="170"/>
        <end position="186"/>
    </location>
</feature>
<evidence type="ECO:0000313" key="3">
    <source>
        <dbReference type="Proteomes" id="UP000327118"/>
    </source>
</evidence>
<feature type="compositionally biased region" description="Basic and acidic residues" evidence="1">
    <location>
        <begin position="270"/>
        <end position="288"/>
    </location>
</feature>
<feature type="compositionally biased region" description="Low complexity" evidence="1">
    <location>
        <begin position="15"/>
        <end position="24"/>
    </location>
</feature>
<dbReference type="PANTHER" id="PTHR23149">
    <property type="entry name" value="G PATCH DOMAIN CONTAINING PROTEIN"/>
    <property type="match status" value="1"/>
</dbReference>
<feature type="compositionally biased region" description="Basic and acidic residues" evidence="1">
    <location>
        <begin position="250"/>
        <end position="261"/>
    </location>
</feature>
<dbReference type="Proteomes" id="UP000327118">
    <property type="component" value="Unassembled WGS sequence"/>
</dbReference>
<feature type="compositionally biased region" description="Basic and acidic residues" evidence="1">
    <location>
        <begin position="107"/>
        <end position="116"/>
    </location>
</feature>
<dbReference type="EMBL" id="ML739089">
    <property type="protein sequence ID" value="KAE8353748.1"/>
    <property type="molecule type" value="Genomic_DNA"/>
</dbReference>
<dbReference type="AlphaFoldDB" id="A0A5N6Z8M2"/>
<proteinExistence type="predicted"/>